<dbReference type="EMBL" id="CAJOBH010137728">
    <property type="protein sequence ID" value="CAF4789918.1"/>
    <property type="molecule type" value="Genomic_DNA"/>
</dbReference>
<evidence type="ECO:0000313" key="2">
    <source>
        <dbReference type="EMBL" id="CAF4887008.1"/>
    </source>
</evidence>
<sequence length="61" mass="7308">MALPLVDNDILPYAIEYLQRHIPTGSDQCCEFLRYFESQWLLSVPRQYWHVGNLIPRSNNW</sequence>
<gene>
    <name evidence="1" type="ORF">BYL167_LOCUS47676</name>
    <name evidence="3" type="ORF">GIL414_LOCUS55700</name>
    <name evidence="2" type="ORF">SMN809_LOCUS51087</name>
</gene>
<accession>A0A8S3BBZ1</accession>
<dbReference type="EMBL" id="CAJOBJ010198312">
    <property type="protein sequence ID" value="CAF4975662.1"/>
    <property type="molecule type" value="Genomic_DNA"/>
</dbReference>
<proteinExistence type="predicted"/>
<feature type="non-terminal residue" evidence="1">
    <location>
        <position position="61"/>
    </location>
</feature>
<organism evidence="1 4">
    <name type="scientific">Rotaria magnacalcarata</name>
    <dbReference type="NCBI Taxonomy" id="392030"/>
    <lineage>
        <taxon>Eukaryota</taxon>
        <taxon>Metazoa</taxon>
        <taxon>Spiralia</taxon>
        <taxon>Gnathifera</taxon>
        <taxon>Rotifera</taxon>
        <taxon>Eurotatoria</taxon>
        <taxon>Bdelloidea</taxon>
        <taxon>Philodinida</taxon>
        <taxon>Philodinidae</taxon>
        <taxon>Rotaria</taxon>
    </lineage>
</organism>
<evidence type="ECO:0000313" key="1">
    <source>
        <dbReference type="EMBL" id="CAF4789918.1"/>
    </source>
</evidence>
<reference evidence="1" key="1">
    <citation type="submission" date="2021-02" db="EMBL/GenBank/DDBJ databases">
        <authorList>
            <person name="Nowell W R."/>
        </authorList>
    </citation>
    <scope>NUCLEOTIDE SEQUENCE</scope>
</reference>
<name>A0A8S3BBZ1_9BILA</name>
<dbReference type="Proteomes" id="UP000676336">
    <property type="component" value="Unassembled WGS sequence"/>
</dbReference>
<dbReference type="Proteomes" id="UP000681967">
    <property type="component" value="Unassembled WGS sequence"/>
</dbReference>
<dbReference type="EMBL" id="CAJOBI010170492">
    <property type="protein sequence ID" value="CAF4887008.1"/>
    <property type="molecule type" value="Genomic_DNA"/>
</dbReference>
<dbReference type="AlphaFoldDB" id="A0A8S3BBZ1"/>
<evidence type="ECO:0000313" key="4">
    <source>
        <dbReference type="Proteomes" id="UP000681967"/>
    </source>
</evidence>
<comment type="caution">
    <text evidence="1">The sequence shown here is derived from an EMBL/GenBank/DDBJ whole genome shotgun (WGS) entry which is preliminary data.</text>
</comment>
<protein>
    <submittedName>
        <fullName evidence="1">Uncharacterized protein</fullName>
    </submittedName>
</protein>
<evidence type="ECO:0000313" key="3">
    <source>
        <dbReference type="EMBL" id="CAF4975662.1"/>
    </source>
</evidence>
<dbReference type="Proteomes" id="UP000681720">
    <property type="component" value="Unassembled WGS sequence"/>
</dbReference>